<dbReference type="SUPFAM" id="SSF52172">
    <property type="entry name" value="CheY-like"/>
    <property type="match status" value="1"/>
</dbReference>
<evidence type="ECO:0000259" key="11">
    <source>
        <dbReference type="PROSITE" id="PS50109"/>
    </source>
</evidence>
<dbReference type="GO" id="GO:0005886">
    <property type="term" value="C:plasma membrane"/>
    <property type="evidence" value="ECO:0007669"/>
    <property type="project" value="UniProtKB-SubCell"/>
</dbReference>
<dbReference type="GO" id="GO:0071555">
    <property type="term" value="P:cell wall organization"/>
    <property type="evidence" value="ECO:0007669"/>
    <property type="project" value="InterPro"/>
</dbReference>
<feature type="transmembrane region" description="Helical" evidence="10">
    <location>
        <begin position="135"/>
        <end position="154"/>
    </location>
</feature>
<feature type="domain" description="PAC" evidence="13">
    <location>
        <begin position="277"/>
        <end position="329"/>
    </location>
</feature>
<reference evidence="14 15" key="1">
    <citation type="submission" date="2020-02" db="EMBL/GenBank/DDBJ databases">
        <title>Genome sequence of Roseobacter ponti.</title>
        <authorList>
            <person name="Hollensteiner J."/>
            <person name="Schneider D."/>
            <person name="Poehlein A."/>
            <person name="Daniel R."/>
        </authorList>
    </citation>
    <scope>NUCLEOTIDE SEQUENCE [LARGE SCALE GENOMIC DNA]</scope>
    <source>
        <strain evidence="14 15">DSM 106830</strain>
    </source>
</reference>
<dbReference type="Gene3D" id="2.10.70.100">
    <property type="match status" value="1"/>
</dbReference>
<feature type="transmembrane region" description="Helical" evidence="10">
    <location>
        <begin position="36"/>
        <end position="56"/>
    </location>
</feature>
<dbReference type="InterPro" id="IPR004358">
    <property type="entry name" value="Sig_transdc_His_kin-like_C"/>
</dbReference>
<sequence length="720" mass="77809">MQTVLQILENVLLLALMGVGYYAVESLRNGMKATAVALCHGLSFGLIAFLVTATPVSMGDGATLDARAGPVILAGYVGGPVAALITAAFGVLARGMVGGSFAFSGMVVFGLYAAIGIGFRIAAGRAQPDFLNPRTVVLMCMSSCIAAAAMFFLIEPRARAFLWLQEDLPFIFFANTIAVAFASCILGIAASVLRNAQDAEDLNSTLQLAKRAGQFGIWDFDIRSGRLTWDDRSKELHGVACNDFSGTFDDWVRSVHPDDIGRARDTFFHALKDSDSVESEYRVCHADGTVKSLRGDALILRDKNGAAIRAVGTNLDLTDIRTAEQQLKEAQLIAIQAQKFDTIGQLTGGVAHDFNNLLAVIMGNLELIADEIRRSDPDRDELQSLLDASLEATRRGADLTRNMLAYARKARLDPVDLDLNEVVRQTESWMRRTIASKIEIETNLQAGLWLTRADKSSLQSALVNLLVNARDAFEGSGQVTIETANMRVDEDFISERHEDIAPGRYVMLAVSDNGSGIDPDIISNIFDPFFTTKGVGLGSGLGLSMVQGFVKQSGGAIRVYSEPGVGTSFKLYFAASPGSNPAADVALRGTSHDTVASDGRARLLLVEDREEVLLILRKTLEGVGYTVETATSGDEGLQRFREDGAFDLVVTDIVMPGELQGPTMAREIRKIDPEMRFIFLSGYASEATVNGNGLKPSDIRLMKPVSRKDLIEAVQKCLVL</sequence>
<evidence type="ECO:0000259" key="12">
    <source>
        <dbReference type="PROSITE" id="PS50110"/>
    </source>
</evidence>
<dbReference type="Gene3D" id="1.10.287.130">
    <property type="match status" value="1"/>
</dbReference>
<keyword evidence="4" id="KW-1003">Cell membrane</keyword>
<evidence type="ECO:0000256" key="1">
    <source>
        <dbReference type="ARBA" id="ARBA00000085"/>
    </source>
</evidence>
<dbReference type="Pfam" id="PF00072">
    <property type="entry name" value="Response_reg"/>
    <property type="match status" value="1"/>
</dbReference>
<feature type="modified residue" description="4-aspartylphosphate" evidence="9">
    <location>
        <position position="652"/>
    </location>
</feature>
<evidence type="ECO:0000313" key="15">
    <source>
        <dbReference type="Proteomes" id="UP000503308"/>
    </source>
</evidence>
<dbReference type="PANTHER" id="PTHR43065">
    <property type="entry name" value="SENSOR HISTIDINE KINASE"/>
    <property type="match status" value="1"/>
</dbReference>
<evidence type="ECO:0000256" key="10">
    <source>
        <dbReference type="SAM" id="Phobius"/>
    </source>
</evidence>
<dbReference type="SMART" id="SM00086">
    <property type="entry name" value="PAC"/>
    <property type="match status" value="1"/>
</dbReference>
<dbReference type="SMART" id="SM00387">
    <property type="entry name" value="HATPase_c"/>
    <property type="match status" value="1"/>
</dbReference>
<dbReference type="PROSITE" id="PS50110">
    <property type="entry name" value="RESPONSE_REGULATORY"/>
    <property type="match status" value="1"/>
</dbReference>
<dbReference type="InterPro" id="IPR001789">
    <property type="entry name" value="Sig_transdc_resp-reg_receiver"/>
</dbReference>
<dbReference type="Gene3D" id="3.30.565.10">
    <property type="entry name" value="Histidine kinase-like ATPase, C-terminal domain"/>
    <property type="match status" value="1"/>
</dbReference>
<dbReference type="InterPro" id="IPR013655">
    <property type="entry name" value="PAS_fold_3"/>
</dbReference>
<dbReference type="CDD" id="cd00082">
    <property type="entry name" value="HisKA"/>
    <property type="match status" value="1"/>
</dbReference>
<dbReference type="PROSITE" id="PS50113">
    <property type="entry name" value="PAC"/>
    <property type="match status" value="1"/>
</dbReference>
<comment type="catalytic activity">
    <reaction evidence="1">
        <text>ATP + protein L-histidine = ADP + protein N-phospho-L-histidine.</text>
        <dbReference type="EC" id="2.7.13.3"/>
    </reaction>
</comment>
<feature type="transmembrane region" description="Helical" evidence="10">
    <location>
        <begin position="6"/>
        <end position="24"/>
    </location>
</feature>
<evidence type="ECO:0000313" key="14">
    <source>
        <dbReference type="EMBL" id="QJF51033.1"/>
    </source>
</evidence>
<dbReference type="SUPFAM" id="SSF55874">
    <property type="entry name" value="ATPase domain of HSP90 chaperone/DNA topoisomerase II/histidine kinase"/>
    <property type="match status" value="1"/>
</dbReference>
<evidence type="ECO:0000256" key="9">
    <source>
        <dbReference type="PROSITE-ProRule" id="PRU00169"/>
    </source>
</evidence>
<name>A0A858STJ7_9RHOB</name>
<dbReference type="AlphaFoldDB" id="A0A858STJ7"/>
<dbReference type="InterPro" id="IPR036890">
    <property type="entry name" value="HATPase_C_sf"/>
</dbReference>
<protein>
    <recommendedName>
        <fullName evidence="3">histidine kinase</fullName>
        <ecNumber evidence="3">2.7.13.3</ecNumber>
    </recommendedName>
</protein>
<dbReference type="InterPro" id="IPR036097">
    <property type="entry name" value="HisK_dim/P_sf"/>
</dbReference>
<evidence type="ECO:0000256" key="7">
    <source>
        <dbReference type="ARBA" id="ARBA00022989"/>
    </source>
</evidence>
<proteinExistence type="predicted"/>
<dbReference type="Gene3D" id="3.40.50.2300">
    <property type="match status" value="1"/>
</dbReference>
<dbReference type="EC" id="2.7.13.3" evidence="3"/>
<dbReference type="SMART" id="SM00448">
    <property type="entry name" value="REC"/>
    <property type="match status" value="1"/>
</dbReference>
<dbReference type="SMART" id="SM00388">
    <property type="entry name" value="HisKA"/>
    <property type="match status" value="1"/>
</dbReference>
<feature type="domain" description="Histidine kinase" evidence="11">
    <location>
        <begin position="349"/>
        <end position="577"/>
    </location>
</feature>
<dbReference type="InterPro" id="IPR005467">
    <property type="entry name" value="His_kinase_dom"/>
</dbReference>
<keyword evidence="15" id="KW-1185">Reference proteome</keyword>
<dbReference type="Pfam" id="PF08447">
    <property type="entry name" value="PAS_3"/>
    <property type="match status" value="1"/>
</dbReference>
<organism evidence="14 15">
    <name type="scientific">Roseobacter ponti</name>
    <dbReference type="NCBI Taxonomy" id="1891787"/>
    <lineage>
        <taxon>Bacteria</taxon>
        <taxon>Pseudomonadati</taxon>
        <taxon>Pseudomonadota</taxon>
        <taxon>Alphaproteobacteria</taxon>
        <taxon>Rhodobacterales</taxon>
        <taxon>Roseobacteraceae</taxon>
        <taxon>Roseobacter</taxon>
    </lineage>
</organism>
<accession>A0A858STJ7</accession>
<dbReference type="InterPro" id="IPR000700">
    <property type="entry name" value="PAS-assoc_C"/>
</dbReference>
<evidence type="ECO:0000256" key="3">
    <source>
        <dbReference type="ARBA" id="ARBA00012438"/>
    </source>
</evidence>
<dbReference type="PANTHER" id="PTHR43065:SF49">
    <property type="entry name" value="HISTIDINE KINASE"/>
    <property type="match status" value="1"/>
</dbReference>
<evidence type="ECO:0000256" key="8">
    <source>
        <dbReference type="ARBA" id="ARBA00023136"/>
    </source>
</evidence>
<gene>
    <name evidence="14" type="ORF">G3256_07610</name>
</gene>
<evidence type="ECO:0000256" key="4">
    <source>
        <dbReference type="ARBA" id="ARBA00022475"/>
    </source>
</evidence>
<dbReference type="KEGG" id="rpon:G3256_07610"/>
<keyword evidence="7 10" id="KW-1133">Transmembrane helix</keyword>
<dbReference type="SUPFAM" id="SSF55785">
    <property type="entry name" value="PYP-like sensor domain (PAS domain)"/>
    <property type="match status" value="1"/>
</dbReference>
<dbReference type="InterPro" id="IPR003661">
    <property type="entry name" value="HisK_dim/P_dom"/>
</dbReference>
<dbReference type="EMBL" id="CP048788">
    <property type="protein sequence ID" value="QJF51033.1"/>
    <property type="molecule type" value="Genomic_DNA"/>
</dbReference>
<dbReference type="SUPFAM" id="SSF47384">
    <property type="entry name" value="Homodimeric domain of signal transducing histidine kinase"/>
    <property type="match status" value="1"/>
</dbReference>
<dbReference type="InterPro" id="IPR003594">
    <property type="entry name" value="HATPase_dom"/>
</dbReference>
<dbReference type="Gene3D" id="3.30.450.20">
    <property type="entry name" value="PAS domain"/>
    <property type="match status" value="1"/>
</dbReference>
<keyword evidence="5 9" id="KW-0597">Phosphoprotein</keyword>
<feature type="transmembrane region" description="Helical" evidence="10">
    <location>
        <begin position="170"/>
        <end position="193"/>
    </location>
</feature>
<feature type="transmembrane region" description="Helical" evidence="10">
    <location>
        <begin position="100"/>
        <end position="123"/>
    </location>
</feature>
<dbReference type="Pfam" id="PF00512">
    <property type="entry name" value="HisKA"/>
    <property type="match status" value="1"/>
</dbReference>
<evidence type="ECO:0000256" key="5">
    <source>
        <dbReference type="ARBA" id="ARBA00022553"/>
    </source>
</evidence>
<dbReference type="InterPro" id="IPR035965">
    <property type="entry name" value="PAS-like_dom_sf"/>
</dbReference>
<dbReference type="GO" id="GO:0000155">
    <property type="term" value="F:phosphorelay sensor kinase activity"/>
    <property type="evidence" value="ECO:0007669"/>
    <property type="project" value="InterPro"/>
</dbReference>
<keyword evidence="6 10" id="KW-0812">Transmembrane</keyword>
<evidence type="ECO:0000256" key="6">
    <source>
        <dbReference type="ARBA" id="ARBA00022692"/>
    </source>
</evidence>
<keyword evidence="8 10" id="KW-0472">Membrane</keyword>
<dbReference type="Pfam" id="PF07694">
    <property type="entry name" value="5TM-5TMR_LYT"/>
    <property type="match status" value="1"/>
</dbReference>
<dbReference type="RefSeq" id="WP_169640249.1">
    <property type="nucleotide sequence ID" value="NZ_CP048788.1"/>
</dbReference>
<dbReference type="PRINTS" id="PR00344">
    <property type="entry name" value="BCTRLSENSOR"/>
</dbReference>
<dbReference type="InterPro" id="IPR011006">
    <property type="entry name" value="CheY-like_superfamily"/>
</dbReference>
<comment type="subcellular location">
    <subcellularLocation>
        <location evidence="2">Cell membrane</location>
        <topology evidence="2">Multi-pass membrane protein</topology>
    </subcellularLocation>
</comment>
<evidence type="ECO:0000259" key="13">
    <source>
        <dbReference type="PROSITE" id="PS50113"/>
    </source>
</evidence>
<evidence type="ECO:0000256" key="2">
    <source>
        <dbReference type="ARBA" id="ARBA00004651"/>
    </source>
</evidence>
<dbReference type="InterPro" id="IPR001610">
    <property type="entry name" value="PAC"/>
</dbReference>
<dbReference type="Proteomes" id="UP000503308">
    <property type="component" value="Chromosome"/>
</dbReference>
<dbReference type="Pfam" id="PF02518">
    <property type="entry name" value="HATPase_c"/>
    <property type="match status" value="1"/>
</dbReference>
<dbReference type="InterPro" id="IPR011620">
    <property type="entry name" value="Sig_transdc_His_kinase_LytS_TM"/>
</dbReference>
<dbReference type="PROSITE" id="PS50109">
    <property type="entry name" value="HIS_KIN"/>
    <property type="match status" value="1"/>
</dbReference>
<feature type="transmembrane region" description="Helical" evidence="10">
    <location>
        <begin position="68"/>
        <end position="93"/>
    </location>
</feature>
<feature type="domain" description="Response regulatory" evidence="12">
    <location>
        <begin position="602"/>
        <end position="718"/>
    </location>
</feature>